<dbReference type="CDD" id="cd01146">
    <property type="entry name" value="FhuD"/>
    <property type="match status" value="1"/>
</dbReference>
<evidence type="ECO:0000256" key="5">
    <source>
        <dbReference type="SAM" id="MobiDB-lite"/>
    </source>
</evidence>
<dbReference type="PANTHER" id="PTHR30532:SF1">
    <property type="entry name" value="IRON(3+)-HYDROXAMATE-BINDING PROTEIN FHUD"/>
    <property type="match status" value="1"/>
</dbReference>
<keyword evidence="4 6" id="KW-0732">Signal</keyword>
<feature type="compositionally biased region" description="Gly residues" evidence="5">
    <location>
        <begin position="32"/>
        <end position="41"/>
    </location>
</feature>
<feature type="signal peptide" evidence="6">
    <location>
        <begin position="1"/>
        <end position="19"/>
    </location>
</feature>
<dbReference type="PROSITE" id="PS51257">
    <property type="entry name" value="PROKAR_LIPOPROTEIN"/>
    <property type="match status" value="1"/>
</dbReference>
<comment type="subcellular location">
    <subcellularLocation>
        <location evidence="1">Cell envelope</location>
    </subcellularLocation>
</comment>
<dbReference type="SUPFAM" id="SSF53807">
    <property type="entry name" value="Helical backbone' metal receptor"/>
    <property type="match status" value="1"/>
</dbReference>
<organism evidence="8 9">
    <name type="scientific">Haloactinopolyspora alba</name>
    <dbReference type="NCBI Taxonomy" id="648780"/>
    <lineage>
        <taxon>Bacteria</taxon>
        <taxon>Bacillati</taxon>
        <taxon>Actinomycetota</taxon>
        <taxon>Actinomycetes</taxon>
        <taxon>Jiangellales</taxon>
        <taxon>Jiangellaceae</taxon>
        <taxon>Haloactinopolyspora</taxon>
    </lineage>
</organism>
<dbReference type="GO" id="GO:0030288">
    <property type="term" value="C:outer membrane-bounded periplasmic space"/>
    <property type="evidence" value="ECO:0007669"/>
    <property type="project" value="TreeGrafter"/>
</dbReference>
<protein>
    <submittedName>
        <fullName evidence="8">Iron complex transport system substrate-binding protein</fullName>
    </submittedName>
</protein>
<dbReference type="EMBL" id="PYGE01000008">
    <property type="protein sequence ID" value="PSL03161.1"/>
    <property type="molecule type" value="Genomic_DNA"/>
</dbReference>
<dbReference type="InterPro" id="IPR002491">
    <property type="entry name" value="ABC_transptr_periplasmic_BD"/>
</dbReference>
<evidence type="ECO:0000256" key="1">
    <source>
        <dbReference type="ARBA" id="ARBA00004196"/>
    </source>
</evidence>
<sequence>MRRLASAAASAACLSLLLAACGSDDSTAETSGGSGGAGDGGVSIDTLHGPVSLDEPATDVVALEWSLAEDLLALGVEPVGVADVEGYGTWVAAGPQLPDDVVDVGTRQEPSLEQIRALEPDLILTDDDRSAGNLADLQDIAPTYSSDFYGQEGGQLQAMRDTFTNIATLTDTEDTAKDVLAELDARTKKFETALAESDAPKTFVLAQGYTYEGAATVRIFGKPTMASELLESAGMTNGWSGKTDDYGLTDTDVEGLTNADPSSSLIYVAQEGDNIFTGKLADNPVYQGLEFVKNDRVHPIDPGTWLWGGPVTAVTVFDEVSAALGL</sequence>
<dbReference type="Proteomes" id="UP000243528">
    <property type="component" value="Unassembled WGS sequence"/>
</dbReference>
<dbReference type="GO" id="GO:1901678">
    <property type="term" value="P:iron coordination entity transport"/>
    <property type="evidence" value="ECO:0007669"/>
    <property type="project" value="UniProtKB-ARBA"/>
</dbReference>
<gene>
    <name evidence="8" type="ORF">CLV30_10873</name>
</gene>
<keyword evidence="3" id="KW-0813">Transport</keyword>
<proteinExistence type="inferred from homology"/>
<evidence type="ECO:0000313" key="9">
    <source>
        <dbReference type="Proteomes" id="UP000243528"/>
    </source>
</evidence>
<dbReference type="Gene3D" id="3.40.50.1980">
    <property type="entry name" value="Nitrogenase molybdenum iron protein domain"/>
    <property type="match status" value="2"/>
</dbReference>
<evidence type="ECO:0000256" key="3">
    <source>
        <dbReference type="ARBA" id="ARBA00022448"/>
    </source>
</evidence>
<dbReference type="PRINTS" id="PR01715">
    <property type="entry name" value="FERRIBNDNGPP"/>
</dbReference>
<evidence type="ECO:0000259" key="7">
    <source>
        <dbReference type="PROSITE" id="PS50983"/>
    </source>
</evidence>
<dbReference type="OrthoDB" id="9793175at2"/>
<feature type="domain" description="Fe/B12 periplasmic-binding" evidence="7">
    <location>
        <begin position="59"/>
        <end position="326"/>
    </location>
</feature>
<dbReference type="PANTHER" id="PTHR30532">
    <property type="entry name" value="IRON III DICITRATE-BINDING PERIPLASMIC PROTEIN"/>
    <property type="match status" value="1"/>
</dbReference>
<dbReference type="PROSITE" id="PS50983">
    <property type="entry name" value="FE_B12_PBP"/>
    <property type="match status" value="1"/>
</dbReference>
<evidence type="ECO:0000256" key="6">
    <source>
        <dbReference type="SAM" id="SignalP"/>
    </source>
</evidence>
<dbReference type="RefSeq" id="WP_106537581.1">
    <property type="nucleotide sequence ID" value="NZ_ML142902.1"/>
</dbReference>
<comment type="similarity">
    <text evidence="2">Belongs to the bacterial solute-binding protein 8 family.</text>
</comment>
<dbReference type="Pfam" id="PF01497">
    <property type="entry name" value="Peripla_BP_2"/>
    <property type="match status" value="1"/>
</dbReference>
<keyword evidence="9" id="KW-1185">Reference proteome</keyword>
<comment type="caution">
    <text evidence="8">The sequence shown here is derived from an EMBL/GenBank/DDBJ whole genome shotgun (WGS) entry which is preliminary data.</text>
</comment>
<evidence type="ECO:0000313" key="8">
    <source>
        <dbReference type="EMBL" id="PSL03161.1"/>
    </source>
</evidence>
<name>A0A2P8E100_9ACTN</name>
<feature type="region of interest" description="Disordered" evidence="5">
    <location>
        <begin position="25"/>
        <end position="49"/>
    </location>
</feature>
<evidence type="ECO:0000256" key="2">
    <source>
        <dbReference type="ARBA" id="ARBA00008814"/>
    </source>
</evidence>
<accession>A0A2P8E100</accession>
<feature type="chain" id="PRO_5039450041" evidence="6">
    <location>
        <begin position="20"/>
        <end position="326"/>
    </location>
</feature>
<dbReference type="InterPro" id="IPR051313">
    <property type="entry name" value="Bact_iron-sidero_bind"/>
</dbReference>
<reference evidence="8 9" key="1">
    <citation type="submission" date="2018-03" db="EMBL/GenBank/DDBJ databases">
        <title>Genomic Encyclopedia of Archaeal and Bacterial Type Strains, Phase II (KMG-II): from individual species to whole genera.</title>
        <authorList>
            <person name="Goeker M."/>
        </authorList>
    </citation>
    <scope>NUCLEOTIDE SEQUENCE [LARGE SCALE GENOMIC DNA]</scope>
    <source>
        <strain evidence="8 9">DSM 45211</strain>
    </source>
</reference>
<dbReference type="AlphaFoldDB" id="A0A2P8E100"/>
<evidence type="ECO:0000256" key="4">
    <source>
        <dbReference type="ARBA" id="ARBA00022729"/>
    </source>
</evidence>